<keyword evidence="5" id="KW-0813">Transport</keyword>
<dbReference type="GO" id="GO:0005874">
    <property type="term" value="C:microtubule"/>
    <property type="evidence" value="ECO:0007669"/>
    <property type="project" value="UniProtKB-KW"/>
</dbReference>
<keyword evidence="10" id="KW-0243">Dynein</keyword>
<dbReference type="VEuPathDB" id="TriTrypDB:LdBPK_160940.1"/>
<dbReference type="InterPro" id="IPR005024">
    <property type="entry name" value="Snf7_fam"/>
</dbReference>
<evidence type="ECO:0000256" key="13">
    <source>
        <dbReference type="ARBA" id="ARBA00023175"/>
    </source>
</evidence>
<dbReference type="InterPro" id="IPR037177">
    <property type="entry name" value="DLC_sf"/>
</dbReference>
<evidence type="ECO:0000256" key="8">
    <source>
        <dbReference type="ARBA" id="ARBA00022753"/>
    </source>
</evidence>
<keyword evidence="13" id="KW-0505">Motor protein</keyword>
<dbReference type="Gene3D" id="6.10.140.1230">
    <property type="match status" value="1"/>
</dbReference>
<evidence type="ECO:0000256" key="9">
    <source>
        <dbReference type="ARBA" id="ARBA00022927"/>
    </source>
</evidence>
<comment type="subcellular location">
    <subcellularLocation>
        <location evidence="1">Cytoplasm</location>
        <location evidence="1">Cytoskeleton</location>
        <location evidence="1">Cilium axoneme</location>
    </subcellularLocation>
    <subcellularLocation>
        <location evidence="2">Endosome membrane</location>
    </subcellularLocation>
</comment>
<dbReference type="VEuPathDB" id="TriTrypDB:LDHU3_16.1130"/>
<dbReference type="VEuPathDB" id="TriTrypDB:LdBPK_160950.1"/>
<organism evidence="19 20">
    <name type="scientific">Leishmania donovani</name>
    <dbReference type="NCBI Taxonomy" id="5661"/>
    <lineage>
        <taxon>Eukaryota</taxon>
        <taxon>Discoba</taxon>
        <taxon>Euglenozoa</taxon>
        <taxon>Kinetoplastea</taxon>
        <taxon>Metakinetoplastina</taxon>
        <taxon>Trypanosomatida</taxon>
        <taxon>Trypanosomatidae</taxon>
        <taxon>Leishmaniinae</taxon>
        <taxon>Leishmania</taxon>
    </lineage>
</organism>
<evidence type="ECO:0000256" key="11">
    <source>
        <dbReference type="ARBA" id="ARBA00023069"/>
    </source>
</evidence>
<evidence type="ECO:0000256" key="2">
    <source>
        <dbReference type="ARBA" id="ARBA00004608"/>
    </source>
</evidence>
<protein>
    <recommendedName>
        <fullName evidence="17">Dynein axonemal light chain 4</fullName>
    </recommendedName>
</protein>
<evidence type="ECO:0000256" key="12">
    <source>
        <dbReference type="ARBA" id="ARBA00023136"/>
    </source>
</evidence>
<comment type="caution">
    <text evidence="19">The sequence shown here is derived from an EMBL/GenBank/DDBJ whole genome shotgun (WGS) entry which is preliminary data.</text>
</comment>
<keyword evidence="7" id="KW-0493">Microtubule</keyword>
<dbReference type="PANTHER" id="PTHR22761:SF5">
    <property type="entry name" value="CHARGED MULTIVESICULAR BODY PROTEIN 6"/>
    <property type="match status" value="1"/>
</dbReference>
<dbReference type="Pfam" id="PF01221">
    <property type="entry name" value="Dynein_light"/>
    <property type="match status" value="1"/>
</dbReference>
<keyword evidence="9" id="KW-0653">Protein transport</keyword>
<dbReference type="VEuPathDB" id="TriTrypDB:LdCL_160014600"/>
<dbReference type="VEuPathDB" id="TriTrypDB:LdCL_160014700"/>
<dbReference type="VEuPathDB" id="TriTrypDB:LDHU3_16.1140"/>
<evidence type="ECO:0000256" key="14">
    <source>
        <dbReference type="ARBA" id="ARBA00023212"/>
    </source>
</evidence>
<dbReference type="EMBL" id="RHLD01000028">
    <property type="protein sequence ID" value="TPP40987.1"/>
    <property type="molecule type" value="Genomic_DNA"/>
</dbReference>
<dbReference type="GO" id="GO:0030286">
    <property type="term" value="C:dynein complex"/>
    <property type="evidence" value="ECO:0007669"/>
    <property type="project" value="UniProtKB-KW"/>
</dbReference>
<keyword evidence="12" id="KW-0472">Membrane</keyword>
<name>A0A504X7I3_LEIDO</name>
<evidence type="ECO:0000256" key="6">
    <source>
        <dbReference type="ARBA" id="ARBA00022490"/>
    </source>
</evidence>
<keyword evidence="15" id="KW-0966">Cell projection</keyword>
<keyword evidence="6" id="KW-0963">Cytoplasm</keyword>
<evidence type="ECO:0000256" key="3">
    <source>
        <dbReference type="ARBA" id="ARBA00006190"/>
    </source>
</evidence>
<dbReference type="AlphaFoldDB" id="A0A504X7I3"/>
<dbReference type="Gene3D" id="3.30.740.10">
    <property type="entry name" value="Protein Inhibitor Of Neuronal Nitric Oxide Synthase"/>
    <property type="match status" value="1"/>
</dbReference>
<evidence type="ECO:0000256" key="16">
    <source>
        <dbReference type="ARBA" id="ARBA00057688"/>
    </source>
</evidence>
<dbReference type="InterPro" id="IPR001372">
    <property type="entry name" value="Dynein_light_chain_typ-1/2"/>
</dbReference>
<keyword evidence="8" id="KW-0967">Endosome</keyword>
<dbReference type="GO" id="GO:0032511">
    <property type="term" value="P:late endosome to vacuole transport via multivesicular body sorting pathway"/>
    <property type="evidence" value="ECO:0007669"/>
    <property type="project" value="TreeGrafter"/>
</dbReference>
<evidence type="ECO:0000256" key="7">
    <source>
        <dbReference type="ARBA" id="ARBA00022701"/>
    </source>
</evidence>
<dbReference type="Pfam" id="PF03357">
    <property type="entry name" value="Snf7"/>
    <property type="match status" value="1"/>
</dbReference>
<reference evidence="20" key="1">
    <citation type="submission" date="2019-02" db="EMBL/GenBank/DDBJ databases">
        <title>FDA dAtabase for Regulatory Grade micrObial Sequences (FDA-ARGOS): Supporting development and validation of Infectious Disease Dx tests.</title>
        <authorList>
            <person name="Duncan R."/>
            <person name="Fisher C."/>
            <person name="Tallon L."/>
            <person name="Sadzewicz L."/>
            <person name="Sengamalay N."/>
            <person name="Ott S."/>
            <person name="Godinez A."/>
            <person name="Nagaraj S."/>
            <person name="Vavikolanu K."/>
            <person name="Vyas G."/>
            <person name="Nadendla S."/>
            <person name="Aluvathingal J."/>
            <person name="Sichtig H."/>
        </authorList>
    </citation>
    <scope>NUCLEOTIDE SEQUENCE [LARGE SCALE GENOMIC DNA]</scope>
    <source>
        <strain evidence="20">FDAARGOS_360</strain>
    </source>
</reference>
<dbReference type="SMART" id="SM01375">
    <property type="entry name" value="Dynein_light"/>
    <property type="match status" value="1"/>
</dbReference>
<comment type="subunit">
    <text evidence="4">Consists of at least two heavy chains and a number of intermediate and light chains.</text>
</comment>
<dbReference type="SUPFAM" id="SSF54648">
    <property type="entry name" value="DLC"/>
    <property type="match status" value="1"/>
</dbReference>
<dbReference type="GO" id="GO:0006900">
    <property type="term" value="P:vesicle budding from membrane"/>
    <property type="evidence" value="ECO:0007669"/>
    <property type="project" value="TreeGrafter"/>
</dbReference>
<proteinExistence type="inferred from homology"/>
<evidence type="ECO:0000256" key="5">
    <source>
        <dbReference type="ARBA" id="ARBA00022448"/>
    </source>
</evidence>
<dbReference type="GO" id="GO:0007017">
    <property type="term" value="P:microtubule-based process"/>
    <property type="evidence" value="ECO:0007669"/>
    <property type="project" value="InterPro"/>
</dbReference>
<dbReference type="CDD" id="cd21453">
    <property type="entry name" value="DLC-like_DNAL4"/>
    <property type="match status" value="1"/>
</dbReference>
<dbReference type="GO" id="GO:0000815">
    <property type="term" value="C:ESCRT III complex"/>
    <property type="evidence" value="ECO:0007669"/>
    <property type="project" value="TreeGrafter"/>
</dbReference>
<evidence type="ECO:0000256" key="15">
    <source>
        <dbReference type="ARBA" id="ARBA00023273"/>
    </source>
</evidence>
<evidence type="ECO:0000313" key="20">
    <source>
        <dbReference type="Proteomes" id="UP000318821"/>
    </source>
</evidence>
<keyword evidence="11" id="KW-0969">Cilium</keyword>
<comment type="similarity">
    <text evidence="3">Belongs to the SNF7 family.</text>
</comment>
<feature type="region of interest" description="Disordered" evidence="18">
    <location>
        <begin position="1"/>
        <end position="27"/>
    </location>
</feature>
<evidence type="ECO:0000256" key="18">
    <source>
        <dbReference type="SAM" id="MobiDB-lite"/>
    </source>
</evidence>
<evidence type="ECO:0000256" key="17">
    <source>
        <dbReference type="ARBA" id="ARBA00069494"/>
    </source>
</evidence>
<dbReference type="Proteomes" id="UP000318821">
    <property type="component" value="Unassembled WGS sequence"/>
</dbReference>
<comment type="function">
    <text evidence="16">Force generating protein of respiratory cilia. Produces force towards the minus ends of microtubules. Dynein has ATPase activity.</text>
</comment>
<evidence type="ECO:0000256" key="1">
    <source>
        <dbReference type="ARBA" id="ARBA00004430"/>
    </source>
</evidence>
<dbReference type="GO" id="GO:0005930">
    <property type="term" value="C:axoneme"/>
    <property type="evidence" value="ECO:0007669"/>
    <property type="project" value="UniProtKB-SubCell"/>
</dbReference>
<keyword evidence="14" id="KW-0206">Cytoskeleton</keyword>
<dbReference type="FunFam" id="3.30.740.10:FF:000002">
    <property type="entry name" value="Dynein light chain"/>
    <property type="match status" value="1"/>
</dbReference>
<sequence>MGLSESKPKLSQTAAKPEKSQITPSDKARLQLKLQRDNVQAAIRKYERVADLEHEKAKEFMRVGNRRKALYCLKREKAQQSQISIVTDMLDNIQHLIDTVEFSQIQREVVAAMKDGKCELDNLNKMLDIDDIERLMNEASESIEEANQINAVLSQPLAGLPDDDELLRELEQSAGTQKVDQELPNLTSWYEFDSTLGKVRVMVLSATDSPYQMDTKIKEPEGPCNLEYVRRYTQSLNYPLEKTSDMSEEMRADCKEIVVNALEKHEDSYEMAAKYVKEQMDKKFGPSWHCVIGEGFGFEITYEVKHLMYMFHRGFIAIVVFKGL</sequence>
<dbReference type="GO" id="GO:0005771">
    <property type="term" value="C:multivesicular body"/>
    <property type="evidence" value="ECO:0007669"/>
    <property type="project" value="TreeGrafter"/>
</dbReference>
<evidence type="ECO:0000256" key="4">
    <source>
        <dbReference type="ARBA" id="ARBA00011655"/>
    </source>
</evidence>
<evidence type="ECO:0000313" key="19">
    <source>
        <dbReference type="EMBL" id="TPP40987.1"/>
    </source>
</evidence>
<gene>
    <name evidence="19" type="ORF">CGC20_36690</name>
</gene>
<evidence type="ECO:0000256" key="10">
    <source>
        <dbReference type="ARBA" id="ARBA00023017"/>
    </source>
</evidence>
<feature type="compositionally biased region" description="Polar residues" evidence="18">
    <location>
        <begin position="9"/>
        <end position="24"/>
    </location>
</feature>
<dbReference type="PANTHER" id="PTHR22761">
    <property type="entry name" value="CHARGED MULTIVESICULAR BODY PROTEIN"/>
    <property type="match status" value="1"/>
</dbReference>
<accession>A0A504X7I3</accession>
<dbReference type="GO" id="GO:0015031">
    <property type="term" value="P:protein transport"/>
    <property type="evidence" value="ECO:0007669"/>
    <property type="project" value="UniProtKB-KW"/>
</dbReference>